<dbReference type="Pfam" id="PF04577">
    <property type="entry name" value="Glyco_transf_61"/>
    <property type="match status" value="1"/>
</dbReference>
<evidence type="ECO:0000256" key="3">
    <source>
        <dbReference type="ARBA" id="ARBA00022679"/>
    </source>
</evidence>
<dbReference type="Proteomes" id="UP001567538">
    <property type="component" value="Unassembled WGS sequence"/>
</dbReference>
<dbReference type="AlphaFoldDB" id="A0ABD1ICA6"/>
<comment type="subcellular location">
    <subcellularLocation>
        <location evidence="1">Golgi apparatus membrane</location>
        <topology evidence="1">Single-pass type II membrane protein</topology>
    </subcellularLocation>
</comment>
<keyword evidence="4" id="KW-0325">Glycoprotein</keyword>
<comment type="caution">
    <text evidence="6">The sequence shown here is derived from an EMBL/GenBank/DDBJ whole genome shotgun (WGS) entry which is preliminary data.</text>
</comment>
<organism evidence="6 7">
    <name type="scientific">Salvia divinorum</name>
    <name type="common">Maria pastora</name>
    <name type="synonym">Diviner's sage</name>
    <dbReference type="NCBI Taxonomy" id="28513"/>
    <lineage>
        <taxon>Eukaryota</taxon>
        <taxon>Viridiplantae</taxon>
        <taxon>Streptophyta</taxon>
        <taxon>Embryophyta</taxon>
        <taxon>Tracheophyta</taxon>
        <taxon>Spermatophyta</taxon>
        <taxon>Magnoliopsida</taxon>
        <taxon>eudicotyledons</taxon>
        <taxon>Gunneridae</taxon>
        <taxon>Pentapetalae</taxon>
        <taxon>asterids</taxon>
        <taxon>lamiids</taxon>
        <taxon>Lamiales</taxon>
        <taxon>Lamiaceae</taxon>
        <taxon>Nepetoideae</taxon>
        <taxon>Mentheae</taxon>
        <taxon>Salviinae</taxon>
        <taxon>Salvia</taxon>
        <taxon>Salvia subgen. Calosphace</taxon>
    </lineage>
</organism>
<protein>
    <submittedName>
        <fullName evidence="6">Alpha-1,3-arabinosyltransferase XAT3-like</fullName>
    </submittedName>
</protein>
<evidence type="ECO:0000256" key="1">
    <source>
        <dbReference type="ARBA" id="ARBA00004323"/>
    </source>
</evidence>
<evidence type="ECO:0000259" key="5">
    <source>
        <dbReference type="Pfam" id="PF04577"/>
    </source>
</evidence>
<evidence type="ECO:0000313" key="6">
    <source>
        <dbReference type="EMBL" id="KAL1565133.1"/>
    </source>
</evidence>
<evidence type="ECO:0000256" key="2">
    <source>
        <dbReference type="ARBA" id="ARBA00022676"/>
    </source>
</evidence>
<dbReference type="GO" id="GO:0000139">
    <property type="term" value="C:Golgi membrane"/>
    <property type="evidence" value="ECO:0007669"/>
    <property type="project" value="UniProtKB-SubCell"/>
</dbReference>
<dbReference type="PANTHER" id="PTHR20961">
    <property type="entry name" value="GLYCOSYLTRANSFERASE"/>
    <property type="match status" value="1"/>
</dbReference>
<dbReference type="GO" id="GO:0016763">
    <property type="term" value="F:pentosyltransferase activity"/>
    <property type="evidence" value="ECO:0007669"/>
    <property type="project" value="UniProtKB-ARBA"/>
</dbReference>
<dbReference type="InterPro" id="IPR007657">
    <property type="entry name" value="Glycosyltransferase_61"/>
</dbReference>
<accession>A0ABD1ICA6</accession>
<evidence type="ECO:0000313" key="7">
    <source>
        <dbReference type="Proteomes" id="UP001567538"/>
    </source>
</evidence>
<keyword evidence="7" id="KW-1185">Reference proteome</keyword>
<evidence type="ECO:0000256" key="4">
    <source>
        <dbReference type="ARBA" id="ARBA00023180"/>
    </source>
</evidence>
<dbReference type="PANTHER" id="PTHR20961:SF108">
    <property type="entry name" value="GLYCOSYLTRANSFERASE"/>
    <property type="match status" value="1"/>
</dbReference>
<dbReference type="InterPro" id="IPR049625">
    <property type="entry name" value="Glyco_transf_61_cat"/>
</dbReference>
<keyword evidence="2" id="KW-0328">Glycosyltransferase</keyword>
<proteinExistence type="predicted"/>
<keyword evidence="3" id="KW-0808">Transferase</keyword>
<dbReference type="EMBL" id="JBEAFC010000003">
    <property type="protein sequence ID" value="KAL1565133.1"/>
    <property type="molecule type" value="Genomic_DNA"/>
</dbReference>
<gene>
    <name evidence="6" type="ORF">AAHA92_07388</name>
</gene>
<sequence>MKMEKDRKKKLAFRLNTFILLLSLPLLCFGLDFLFRQRISFDQHFSGGGTAVKKTGDEKEFIKFHLSRLVRGEDRRKLDDTGFACDTAVHSVHCVSTKPVRIDTRNMTVYVPSGADVQHEMSIRPYARQEDLPKPISPVRMIMYRNSTDPPPCEFHHGLPAVVFSSGSTGNVFHELNEIIIPLYITTKQFGGRVLLVVEDYKPSFVAKYRAIIARLSSHDPINPAANDTVHCFPSTVVGLKYHDNLALNASDIPGGYGMSTFRTFLRATLGLRYTHVSQIPMPRLVLLSRTGTRRFLNEDEMIDMIKDAGFQVIVVRRSKLASNIEKFSRLINLCSVLLGAHGAGLTNEIFLPTGAVMIQVELLGTEWASNTYYGDTARAMGVRYLRYRIDRDESSLAKLYGRNSSVVTDPGSVFIHRGHIPARIIFLDQQNVRINLGRFRETIVEALSIVTDSPAR</sequence>
<feature type="domain" description="Glycosyltransferase 61 catalytic" evidence="5">
    <location>
        <begin position="242"/>
        <end position="359"/>
    </location>
</feature>
<reference evidence="6 7" key="1">
    <citation type="submission" date="2024-06" db="EMBL/GenBank/DDBJ databases">
        <title>A chromosome level genome sequence of Diviner's sage (Salvia divinorum).</title>
        <authorList>
            <person name="Ford S.A."/>
            <person name="Ro D.-K."/>
            <person name="Ness R.W."/>
            <person name="Phillips M.A."/>
        </authorList>
    </citation>
    <scope>NUCLEOTIDE SEQUENCE [LARGE SCALE GENOMIC DNA]</scope>
    <source>
        <strain evidence="6">SAF-2024a</strain>
        <tissue evidence="6">Leaf</tissue>
    </source>
</reference>
<name>A0ABD1ICA6_SALDI</name>